<evidence type="ECO:0000256" key="1">
    <source>
        <dbReference type="SAM" id="SignalP"/>
    </source>
</evidence>
<accession>A0A4P9XI47</accession>
<dbReference type="PROSITE" id="PS50213">
    <property type="entry name" value="FAS1"/>
    <property type="match status" value="1"/>
</dbReference>
<feature type="domain" description="FAS1" evidence="2">
    <location>
        <begin position="63"/>
        <end position="190"/>
    </location>
</feature>
<reference evidence="4" key="1">
    <citation type="journal article" date="2018" name="Nat. Microbiol.">
        <title>Leveraging single-cell genomics to expand the fungal tree of life.</title>
        <authorList>
            <person name="Ahrendt S.R."/>
            <person name="Quandt C.A."/>
            <person name="Ciobanu D."/>
            <person name="Clum A."/>
            <person name="Salamov A."/>
            <person name="Andreopoulos B."/>
            <person name="Cheng J.F."/>
            <person name="Woyke T."/>
            <person name="Pelin A."/>
            <person name="Henrissat B."/>
            <person name="Reynolds N.K."/>
            <person name="Benny G.L."/>
            <person name="Smith M.E."/>
            <person name="James T.Y."/>
            <person name="Grigoriev I.V."/>
        </authorList>
    </citation>
    <scope>NUCLEOTIDE SEQUENCE [LARGE SCALE GENOMIC DNA]</scope>
    <source>
        <strain evidence="4">RSA 1356</strain>
    </source>
</reference>
<dbReference type="EMBL" id="KZ993166">
    <property type="protein sequence ID" value="RKP05337.1"/>
    <property type="molecule type" value="Genomic_DNA"/>
</dbReference>
<dbReference type="Pfam" id="PF02469">
    <property type="entry name" value="Fasciclin"/>
    <property type="match status" value="1"/>
</dbReference>
<dbReference type="InterPro" id="IPR036378">
    <property type="entry name" value="FAS1_dom_sf"/>
</dbReference>
<evidence type="ECO:0000259" key="2">
    <source>
        <dbReference type="PROSITE" id="PS50213"/>
    </source>
</evidence>
<evidence type="ECO:0000313" key="4">
    <source>
        <dbReference type="Proteomes" id="UP000271241"/>
    </source>
</evidence>
<sequence length="214" mass="23734">MLFRNAISAALAIVVVAALPSNAQVYPLTPVPLFHYDTQPEYTFNYTKQLTLKPEYSEEILESRSILHKLGAYVEVSQFSDIMTKTRPIQSSGDFASGFPATIFAPINSPTGNLTLHGDLATTVKYHLHVDTTMYDLSKLEKNRPYGGAARSGHIHVLKQGPNLLVNCVKVIARPIVARNGIIYPIESPLRPGDGDRILNAVRNKKKIDCRDFQ</sequence>
<organism evidence="3 4">
    <name type="scientific">Thamnocephalis sphaerospora</name>
    <dbReference type="NCBI Taxonomy" id="78915"/>
    <lineage>
        <taxon>Eukaryota</taxon>
        <taxon>Fungi</taxon>
        <taxon>Fungi incertae sedis</taxon>
        <taxon>Zoopagomycota</taxon>
        <taxon>Zoopagomycotina</taxon>
        <taxon>Zoopagomycetes</taxon>
        <taxon>Zoopagales</taxon>
        <taxon>Sigmoideomycetaceae</taxon>
        <taxon>Thamnocephalis</taxon>
    </lineage>
</organism>
<feature type="signal peptide" evidence="1">
    <location>
        <begin position="1"/>
        <end position="23"/>
    </location>
</feature>
<dbReference type="AlphaFoldDB" id="A0A4P9XI47"/>
<dbReference type="InterPro" id="IPR000782">
    <property type="entry name" value="FAS1_domain"/>
</dbReference>
<name>A0A4P9XI47_9FUNG</name>
<dbReference type="Proteomes" id="UP000271241">
    <property type="component" value="Unassembled WGS sequence"/>
</dbReference>
<protein>
    <recommendedName>
        <fullName evidence="2">FAS1 domain-containing protein</fullName>
    </recommendedName>
</protein>
<evidence type="ECO:0000313" key="3">
    <source>
        <dbReference type="EMBL" id="RKP05337.1"/>
    </source>
</evidence>
<proteinExistence type="predicted"/>
<dbReference type="Gene3D" id="2.30.180.10">
    <property type="entry name" value="FAS1 domain"/>
    <property type="match status" value="1"/>
</dbReference>
<keyword evidence="4" id="KW-1185">Reference proteome</keyword>
<feature type="chain" id="PRO_5020486278" description="FAS1 domain-containing protein" evidence="1">
    <location>
        <begin position="24"/>
        <end position="214"/>
    </location>
</feature>
<keyword evidence="1" id="KW-0732">Signal</keyword>
<gene>
    <name evidence="3" type="ORF">THASP1DRAFT_32823</name>
</gene>
<dbReference type="SUPFAM" id="SSF82153">
    <property type="entry name" value="FAS1 domain"/>
    <property type="match status" value="1"/>
</dbReference>